<dbReference type="AlphaFoldDB" id="A0A4R6SDD6"/>
<keyword evidence="1" id="KW-0472">Membrane</keyword>
<reference evidence="2 3" key="1">
    <citation type="submission" date="2019-03" db="EMBL/GenBank/DDBJ databases">
        <title>Genomic Encyclopedia of Type Strains, Phase IV (KMG-IV): sequencing the most valuable type-strain genomes for metagenomic binning, comparative biology and taxonomic classification.</title>
        <authorList>
            <person name="Goeker M."/>
        </authorList>
    </citation>
    <scope>NUCLEOTIDE SEQUENCE [LARGE SCALE GENOMIC DNA]</scope>
    <source>
        <strain evidence="2 3">DSM 45361</strain>
    </source>
</reference>
<evidence type="ECO:0000313" key="2">
    <source>
        <dbReference type="EMBL" id="TDP97684.1"/>
    </source>
</evidence>
<feature type="transmembrane region" description="Helical" evidence="1">
    <location>
        <begin position="20"/>
        <end position="39"/>
    </location>
</feature>
<organism evidence="2 3">
    <name type="scientific">Labedaea rhizosphaerae</name>
    <dbReference type="NCBI Taxonomy" id="598644"/>
    <lineage>
        <taxon>Bacteria</taxon>
        <taxon>Bacillati</taxon>
        <taxon>Actinomycetota</taxon>
        <taxon>Actinomycetes</taxon>
        <taxon>Pseudonocardiales</taxon>
        <taxon>Pseudonocardiaceae</taxon>
        <taxon>Labedaea</taxon>
    </lineage>
</organism>
<proteinExistence type="predicted"/>
<dbReference type="OrthoDB" id="5196985at2"/>
<accession>A0A4R6SDD6</accession>
<gene>
    <name evidence="2" type="ORF">EV186_103648</name>
</gene>
<feature type="transmembrane region" description="Helical" evidence="1">
    <location>
        <begin position="51"/>
        <end position="72"/>
    </location>
</feature>
<protein>
    <submittedName>
        <fullName evidence="2">Uncharacterized protein</fullName>
    </submittedName>
</protein>
<name>A0A4R6SDD6_LABRH</name>
<keyword evidence="3" id="KW-1185">Reference proteome</keyword>
<dbReference type="Proteomes" id="UP000295444">
    <property type="component" value="Unassembled WGS sequence"/>
</dbReference>
<dbReference type="RefSeq" id="WP_133850851.1">
    <property type="nucleotide sequence ID" value="NZ_SNXZ01000003.1"/>
</dbReference>
<keyword evidence="1" id="KW-1133">Transmembrane helix</keyword>
<evidence type="ECO:0000256" key="1">
    <source>
        <dbReference type="SAM" id="Phobius"/>
    </source>
</evidence>
<evidence type="ECO:0000313" key="3">
    <source>
        <dbReference type="Proteomes" id="UP000295444"/>
    </source>
</evidence>
<keyword evidence="1" id="KW-0812">Transmembrane</keyword>
<sequence>MTGRESSGTRRAGLFDLRLILAVLFLLYGIIVLLVGLFSDSSDYKDKTGDVNINVWMGISMLVVAALFGLWARLRPIVIPQEVVEEHEQT</sequence>
<comment type="caution">
    <text evidence="2">The sequence shown here is derived from an EMBL/GenBank/DDBJ whole genome shotgun (WGS) entry which is preliminary data.</text>
</comment>
<dbReference type="EMBL" id="SNXZ01000003">
    <property type="protein sequence ID" value="TDP97684.1"/>
    <property type="molecule type" value="Genomic_DNA"/>
</dbReference>